<sequence length="159" mass="17592">MRKCLLLLLFCVTFLSCKKDKDAEPSELITGFRLIDASGNMIGDVGTPNEKNFADASINISVFPNPLAQYIFVYMQATKPTRISIWLTHAILSTALSNSPYYVASSETPGKVAMEVTKDSEVQGSSPFQLDMSGLPAGPYRIYFKVGEEVSWKNVIIKR</sequence>
<proteinExistence type="predicted"/>
<dbReference type="Proteomes" id="UP000272117">
    <property type="component" value="Unassembled WGS sequence"/>
</dbReference>
<dbReference type="RefSeq" id="WP_123129379.1">
    <property type="nucleotide sequence ID" value="NZ_RJJD01000023.1"/>
</dbReference>
<gene>
    <name evidence="1" type="ORF">EFB08_23265</name>
</gene>
<keyword evidence="2" id="KW-1185">Reference proteome</keyword>
<dbReference type="OrthoDB" id="7794186at2"/>
<dbReference type="AlphaFoldDB" id="A0A3M9MA15"/>
<reference evidence="1 2" key="1">
    <citation type="submission" date="2018-11" db="EMBL/GenBank/DDBJ databases">
        <title>Rufibacter latericius sp. nov., isolated from water in Baiyang Lake.</title>
        <authorList>
            <person name="Yang Y."/>
        </authorList>
    </citation>
    <scope>NUCLEOTIDE SEQUENCE [LARGE SCALE GENOMIC DNA]</scope>
    <source>
        <strain evidence="1 2">R-22-1c-1</strain>
    </source>
</reference>
<evidence type="ECO:0000313" key="2">
    <source>
        <dbReference type="Proteomes" id="UP000272117"/>
    </source>
</evidence>
<accession>A0A3M9MA15</accession>
<comment type="caution">
    <text evidence="1">The sequence shown here is derived from an EMBL/GenBank/DDBJ whole genome shotgun (WGS) entry which is preliminary data.</text>
</comment>
<dbReference type="EMBL" id="RJJD01000023">
    <property type="protein sequence ID" value="RNI22055.1"/>
    <property type="molecule type" value="Genomic_DNA"/>
</dbReference>
<protein>
    <submittedName>
        <fullName evidence="1">Uncharacterized protein</fullName>
    </submittedName>
</protein>
<evidence type="ECO:0000313" key="1">
    <source>
        <dbReference type="EMBL" id="RNI22055.1"/>
    </source>
</evidence>
<dbReference type="PROSITE" id="PS51257">
    <property type="entry name" value="PROKAR_LIPOPROTEIN"/>
    <property type="match status" value="1"/>
</dbReference>
<organism evidence="1 2">
    <name type="scientific">Rufibacter latericius</name>
    <dbReference type="NCBI Taxonomy" id="2487040"/>
    <lineage>
        <taxon>Bacteria</taxon>
        <taxon>Pseudomonadati</taxon>
        <taxon>Bacteroidota</taxon>
        <taxon>Cytophagia</taxon>
        <taxon>Cytophagales</taxon>
        <taxon>Hymenobacteraceae</taxon>
        <taxon>Rufibacter</taxon>
    </lineage>
</organism>
<name>A0A3M9MA15_9BACT</name>